<evidence type="ECO:0000313" key="2">
    <source>
        <dbReference type="Proteomes" id="UP000198923"/>
    </source>
</evidence>
<proteinExistence type="predicted"/>
<dbReference type="Proteomes" id="UP000198923">
    <property type="component" value="Unassembled WGS sequence"/>
</dbReference>
<dbReference type="STRING" id="504805.SAMN05421505_1113"/>
<accession>A0A1G7ZCZ1</accession>
<dbReference type="Gene3D" id="3.40.630.30">
    <property type="match status" value="1"/>
</dbReference>
<sequence>MIFPYTETHKAALRLSHSMDGPAVHEFLQKEEMSGLDSLDVFTSTWPRSRDEVAAQFSVEELGTGRLAGFTSLHRLSPHSRYVQGCLALPGGDAVAAEAAALTVNYAFAMWNIRKVHFWTVAEGLPGLAATPVTVLCEATLPEYVYDRGTLLDINIFAVYRDEWERHGVPYVTALLQESA</sequence>
<dbReference type="GO" id="GO:0016740">
    <property type="term" value="F:transferase activity"/>
    <property type="evidence" value="ECO:0007669"/>
    <property type="project" value="UniProtKB-KW"/>
</dbReference>
<gene>
    <name evidence="1" type="ORF">SAMN05421505_1113</name>
</gene>
<dbReference type="RefSeq" id="WP_093170745.1">
    <property type="nucleotide sequence ID" value="NZ_FNCN01000011.1"/>
</dbReference>
<dbReference type="InterPro" id="IPR016181">
    <property type="entry name" value="Acyl_CoA_acyltransferase"/>
</dbReference>
<keyword evidence="2" id="KW-1185">Reference proteome</keyword>
<dbReference type="EMBL" id="FNCN01000011">
    <property type="protein sequence ID" value="SDH06406.1"/>
    <property type="molecule type" value="Genomic_DNA"/>
</dbReference>
<keyword evidence="1" id="KW-0808">Transferase</keyword>
<evidence type="ECO:0000313" key="1">
    <source>
        <dbReference type="EMBL" id="SDH06406.1"/>
    </source>
</evidence>
<reference evidence="1 2" key="1">
    <citation type="submission" date="2016-10" db="EMBL/GenBank/DDBJ databases">
        <authorList>
            <person name="de Groot N.N."/>
        </authorList>
    </citation>
    <scope>NUCLEOTIDE SEQUENCE [LARGE SCALE GENOMIC DNA]</scope>
    <source>
        <strain evidence="1 2">CPCC 201354</strain>
    </source>
</reference>
<dbReference type="SUPFAM" id="SSF55729">
    <property type="entry name" value="Acyl-CoA N-acyltransferases (Nat)"/>
    <property type="match status" value="1"/>
</dbReference>
<name>A0A1G7ZCZ1_9ACTN</name>
<dbReference type="AlphaFoldDB" id="A0A1G7ZCZ1"/>
<organism evidence="1 2">
    <name type="scientific">Sinosporangium album</name>
    <dbReference type="NCBI Taxonomy" id="504805"/>
    <lineage>
        <taxon>Bacteria</taxon>
        <taxon>Bacillati</taxon>
        <taxon>Actinomycetota</taxon>
        <taxon>Actinomycetes</taxon>
        <taxon>Streptosporangiales</taxon>
        <taxon>Streptosporangiaceae</taxon>
        <taxon>Sinosporangium</taxon>
    </lineage>
</organism>
<dbReference type="OrthoDB" id="3430785at2"/>
<protein>
    <submittedName>
        <fullName evidence="1">Protein N-acetyltransferase, RimJ/RimL family</fullName>
    </submittedName>
</protein>